<evidence type="ECO:0000313" key="3">
    <source>
        <dbReference type="EMBL" id="MBZ5712493.1"/>
    </source>
</evidence>
<keyword evidence="4" id="KW-1185">Reference proteome</keyword>
<dbReference type="Proteomes" id="UP001139031">
    <property type="component" value="Unassembled WGS sequence"/>
</dbReference>
<reference evidence="3" key="1">
    <citation type="submission" date="2021-08" db="EMBL/GenBank/DDBJ databases">
        <authorList>
            <person name="Stevens D.C."/>
        </authorList>
    </citation>
    <scope>NUCLEOTIDE SEQUENCE</scope>
    <source>
        <strain evidence="3">DSM 53165</strain>
    </source>
</reference>
<feature type="transmembrane region" description="Helical" evidence="1">
    <location>
        <begin position="239"/>
        <end position="266"/>
    </location>
</feature>
<feature type="transmembrane region" description="Helical" evidence="1">
    <location>
        <begin position="203"/>
        <end position="227"/>
    </location>
</feature>
<sequence length="285" mass="30318">MKTGDAQPLRAIDRLVAWAAAEGSTVPMALIRIGLALLLWARWGADMVFVHATGAPALALSAGFFAATGLMLVGLWTRAATATAALVVATMYFALGAAGGRTEWIHHHHFLLMSATVLCALTPCGRSLSVDRRRALRRAQRCRTPAPAERGPLLGLRLMTAQLSAVYLWSAIDKCEPGFLGGARLEQIAGFYYFGSDLPLGTALTIASATAAVTVVALEFGLAIGVWRPRWHRRLLPLGVAFHAGLYVLLPVATFSATMVLLYLAAIEPAAVHRVVARLAPGADE</sequence>
<evidence type="ECO:0000313" key="4">
    <source>
        <dbReference type="Proteomes" id="UP001139031"/>
    </source>
</evidence>
<dbReference type="InterPro" id="IPR053934">
    <property type="entry name" value="HTTM_dom"/>
</dbReference>
<evidence type="ECO:0000256" key="1">
    <source>
        <dbReference type="SAM" id="Phobius"/>
    </source>
</evidence>
<feature type="domain" description="HTTM" evidence="2">
    <location>
        <begin position="65"/>
        <end position="262"/>
    </location>
</feature>
<evidence type="ECO:0000259" key="2">
    <source>
        <dbReference type="Pfam" id="PF05090"/>
    </source>
</evidence>
<name>A0ABS7TW59_9BACT</name>
<organism evidence="3 4">
    <name type="scientific">Nannocystis pusilla</name>
    <dbReference type="NCBI Taxonomy" id="889268"/>
    <lineage>
        <taxon>Bacteria</taxon>
        <taxon>Pseudomonadati</taxon>
        <taxon>Myxococcota</taxon>
        <taxon>Polyangia</taxon>
        <taxon>Nannocystales</taxon>
        <taxon>Nannocystaceae</taxon>
        <taxon>Nannocystis</taxon>
    </lineage>
</organism>
<feature type="transmembrane region" description="Helical" evidence="1">
    <location>
        <begin position="15"/>
        <end position="41"/>
    </location>
</feature>
<dbReference type="RefSeq" id="WP_224194249.1">
    <property type="nucleotide sequence ID" value="NZ_JAIRAU010000031.1"/>
</dbReference>
<accession>A0ABS7TW59</accession>
<keyword evidence="1" id="KW-1133">Transmembrane helix</keyword>
<feature type="transmembrane region" description="Helical" evidence="1">
    <location>
        <begin position="151"/>
        <end position="172"/>
    </location>
</feature>
<keyword evidence="1" id="KW-0472">Membrane</keyword>
<comment type="caution">
    <text evidence="3">The sequence shown here is derived from an EMBL/GenBank/DDBJ whole genome shotgun (WGS) entry which is preliminary data.</text>
</comment>
<proteinExistence type="predicted"/>
<feature type="transmembrane region" description="Helical" evidence="1">
    <location>
        <begin position="79"/>
        <end position="98"/>
    </location>
</feature>
<dbReference type="EMBL" id="JAIRAU010000031">
    <property type="protein sequence ID" value="MBZ5712493.1"/>
    <property type="molecule type" value="Genomic_DNA"/>
</dbReference>
<keyword evidence="1" id="KW-0812">Transmembrane</keyword>
<dbReference type="Pfam" id="PF05090">
    <property type="entry name" value="HTTM"/>
    <property type="match status" value="1"/>
</dbReference>
<feature type="transmembrane region" description="Helical" evidence="1">
    <location>
        <begin position="110"/>
        <end position="130"/>
    </location>
</feature>
<feature type="transmembrane region" description="Helical" evidence="1">
    <location>
        <begin position="47"/>
        <end position="72"/>
    </location>
</feature>
<gene>
    <name evidence="3" type="ORF">K7C98_24895</name>
</gene>
<protein>
    <submittedName>
        <fullName evidence="3">HTTM domain-containing protein</fullName>
    </submittedName>
</protein>